<keyword evidence="3" id="KW-1185">Reference proteome</keyword>
<dbReference type="AlphaFoldDB" id="A0A7J7HC98"/>
<dbReference type="EMBL" id="JACBKZ010000005">
    <property type="protein sequence ID" value="KAF5949871.1"/>
    <property type="molecule type" value="Genomic_DNA"/>
</dbReference>
<feature type="region of interest" description="Disordered" evidence="1">
    <location>
        <begin position="1"/>
        <end position="27"/>
    </location>
</feature>
<gene>
    <name evidence="2" type="ORF">HYC85_011864</name>
</gene>
<protein>
    <submittedName>
        <fullName evidence="2">Uncharacterized protein</fullName>
    </submittedName>
</protein>
<evidence type="ECO:0000313" key="2">
    <source>
        <dbReference type="EMBL" id="KAF5949871.1"/>
    </source>
</evidence>
<name>A0A7J7HC98_CAMSI</name>
<sequence length="80" mass="9223">MRASAVRCELRNHTRSPKKPRERERELSAMVDTKAEEDGDEGFGDFIFVSFASHALHSDKIHGQKSIVDYNDDEFGFFPY</sequence>
<comment type="caution">
    <text evidence="2">The sequence shown here is derived from an EMBL/GenBank/DDBJ whole genome shotgun (WGS) entry which is preliminary data.</text>
</comment>
<accession>A0A7J7HC98</accession>
<evidence type="ECO:0000256" key="1">
    <source>
        <dbReference type="SAM" id="MobiDB-lite"/>
    </source>
</evidence>
<evidence type="ECO:0000313" key="3">
    <source>
        <dbReference type="Proteomes" id="UP000593564"/>
    </source>
</evidence>
<dbReference type="Proteomes" id="UP000593564">
    <property type="component" value="Unassembled WGS sequence"/>
</dbReference>
<reference evidence="2 3" key="2">
    <citation type="submission" date="2020-07" db="EMBL/GenBank/DDBJ databases">
        <title>Genome assembly of wild tea tree DASZ reveals pedigree and selection history of tea varieties.</title>
        <authorList>
            <person name="Zhang W."/>
        </authorList>
    </citation>
    <scope>NUCLEOTIDE SEQUENCE [LARGE SCALE GENOMIC DNA]</scope>
    <source>
        <strain evidence="3">cv. G240</strain>
        <tissue evidence="2">Leaf</tissue>
    </source>
</reference>
<reference evidence="3" key="1">
    <citation type="journal article" date="2020" name="Nat. Commun.">
        <title>Genome assembly of wild tea tree DASZ reveals pedigree and selection history of tea varieties.</title>
        <authorList>
            <person name="Zhang W."/>
            <person name="Zhang Y."/>
            <person name="Qiu H."/>
            <person name="Guo Y."/>
            <person name="Wan H."/>
            <person name="Zhang X."/>
            <person name="Scossa F."/>
            <person name="Alseekh S."/>
            <person name="Zhang Q."/>
            <person name="Wang P."/>
            <person name="Xu L."/>
            <person name="Schmidt M.H."/>
            <person name="Jia X."/>
            <person name="Li D."/>
            <person name="Zhu A."/>
            <person name="Guo F."/>
            <person name="Chen W."/>
            <person name="Ni D."/>
            <person name="Usadel B."/>
            <person name="Fernie A.R."/>
            <person name="Wen W."/>
        </authorList>
    </citation>
    <scope>NUCLEOTIDE SEQUENCE [LARGE SCALE GENOMIC DNA]</scope>
    <source>
        <strain evidence="3">cv. G240</strain>
    </source>
</reference>
<organism evidence="2 3">
    <name type="scientific">Camellia sinensis</name>
    <name type="common">Tea plant</name>
    <name type="synonym">Thea sinensis</name>
    <dbReference type="NCBI Taxonomy" id="4442"/>
    <lineage>
        <taxon>Eukaryota</taxon>
        <taxon>Viridiplantae</taxon>
        <taxon>Streptophyta</taxon>
        <taxon>Embryophyta</taxon>
        <taxon>Tracheophyta</taxon>
        <taxon>Spermatophyta</taxon>
        <taxon>Magnoliopsida</taxon>
        <taxon>eudicotyledons</taxon>
        <taxon>Gunneridae</taxon>
        <taxon>Pentapetalae</taxon>
        <taxon>asterids</taxon>
        <taxon>Ericales</taxon>
        <taxon>Theaceae</taxon>
        <taxon>Camellia</taxon>
    </lineage>
</organism>
<proteinExistence type="predicted"/>